<accession>A0AAF3F0N9</accession>
<dbReference type="WBParaSite" id="MBELARI_LOCUS20066">
    <property type="protein sequence ID" value="MBELARI_LOCUS20066"/>
    <property type="gene ID" value="MBELARI_LOCUS20066"/>
</dbReference>
<name>A0AAF3F0N9_9BILA</name>
<keyword evidence="2" id="KW-0812">Transmembrane</keyword>
<evidence type="ECO:0000256" key="1">
    <source>
        <dbReference type="SAM" id="MobiDB-lite"/>
    </source>
</evidence>
<evidence type="ECO:0000313" key="3">
    <source>
        <dbReference type="Proteomes" id="UP000887575"/>
    </source>
</evidence>
<reference evidence="4" key="1">
    <citation type="submission" date="2024-02" db="UniProtKB">
        <authorList>
            <consortium name="WormBaseParasite"/>
        </authorList>
    </citation>
    <scope>IDENTIFICATION</scope>
</reference>
<organism evidence="3 4">
    <name type="scientific">Mesorhabditis belari</name>
    <dbReference type="NCBI Taxonomy" id="2138241"/>
    <lineage>
        <taxon>Eukaryota</taxon>
        <taxon>Metazoa</taxon>
        <taxon>Ecdysozoa</taxon>
        <taxon>Nematoda</taxon>
        <taxon>Chromadorea</taxon>
        <taxon>Rhabditida</taxon>
        <taxon>Rhabditina</taxon>
        <taxon>Rhabditomorpha</taxon>
        <taxon>Rhabditoidea</taxon>
        <taxon>Rhabditidae</taxon>
        <taxon>Mesorhabditinae</taxon>
        <taxon>Mesorhabditis</taxon>
    </lineage>
</organism>
<feature type="transmembrane region" description="Helical" evidence="2">
    <location>
        <begin position="66"/>
        <end position="89"/>
    </location>
</feature>
<evidence type="ECO:0000313" key="4">
    <source>
        <dbReference type="WBParaSite" id="MBELARI_LOCUS20066"/>
    </source>
</evidence>
<sequence>MDLEPGTSTLNEKRSNSKETSTSSDYFHVPVNTDNDILGCCLAGFLALGTVLCASGCDQKSAKCMIFLLLLGFGLISCCILIILGAYILPHHLLKPKHFNETESFADPGNFTGN</sequence>
<keyword evidence="2" id="KW-1133">Transmembrane helix</keyword>
<dbReference type="AlphaFoldDB" id="A0AAF3F0N9"/>
<dbReference type="Proteomes" id="UP000887575">
    <property type="component" value="Unassembled WGS sequence"/>
</dbReference>
<proteinExistence type="predicted"/>
<feature type="transmembrane region" description="Helical" evidence="2">
    <location>
        <begin position="36"/>
        <end position="54"/>
    </location>
</feature>
<feature type="compositionally biased region" description="Polar residues" evidence="1">
    <location>
        <begin position="1"/>
        <end position="10"/>
    </location>
</feature>
<feature type="region of interest" description="Disordered" evidence="1">
    <location>
        <begin position="1"/>
        <end position="25"/>
    </location>
</feature>
<protein>
    <submittedName>
        <fullName evidence="4">Uncharacterized protein</fullName>
    </submittedName>
</protein>
<keyword evidence="2" id="KW-0472">Membrane</keyword>
<keyword evidence="3" id="KW-1185">Reference proteome</keyword>
<evidence type="ECO:0000256" key="2">
    <source>
        <dbReference type="SAM" id="Phobius"/>
    </source>
</evidence>